<dbReference type="AlphaFoldDB" id="M1Z659"/>
<name>M1Z659_9FIRM</name>
<feature type="transmembrane region" description="Helical" evidence="1">
    <location>
        <begin position="453"/>
        <end position="473"/>
    </location>
</feature>
<feature type="transmembrane region" description="Helical" evidence="1">
    <location>
        <begin position="493"/>
        <end position="511"/>
    </location>
</feature>
<proteinExistence type="predicted"/>
<feature type="transmembrane region" description="Helical" evidence="1">
    <location>
        <begin position="85"/>
        <end position="112"/>
    </location>
</feature>
<evidence type="ECO:0000313" key="2">
    <source>
        <dbReference type="EMBL" id="SHD78137.1"/>
    </source>
</evidence>
<keyword evidence="3" id="KW-1185">Reference proteome</keyword>
<dbReference type="EMBL" id="LT669839">
    <property type="protein sequence ID" value="SHD78137.1"/>
    <property type="molecule type" value="Genomic_DNA"/>
</dbReference>
<protein>
    <submittedName>
        <fullName evidence="2">Putative ATP synthase F0, A subunit</fullName>
    </submittedName>
</protein>
<feature type="transmembrane region" description="Helical" evidence="1">
    <location>
        <begin position="517"/>
        <end position="534"/>
    </location>
</feature>
<keyword evidence="1" id="KW-1133">Transmembrane helix</keyword>
<dbReference type="OrthoDB" id="2659138at2"/>
<dbReference type="Proteomes" id="UP000245423">
    <property type="component" value="Chromosome 1"/>
</dbReference>
<feature type="transmembrane region" description="Helical" evidence="1">
    <location>
        <begin position="345"/>
        <end position="363"/>
    </location>
</feature>
<accession>M1Z659</accession>
<reference evidence="2 3" key="1">
    <citation type="submission" date="2016-11" db="EMBL/GenBank/DDBJ databases">
        <authorList>
            <person name="Manzoor S."/>
        </authorList>
    </citation>
    <scope>NUCLEOTIDE SEQUENCE [LARGE SCALE GENOMIC DNA]</scope>
    <source>
        <strain evidence="2">Clostridium ultunense strain Esp</strain>
    </source>
</reference>
<sequence>MKEFSILKFLDKFEGIFERFGIDYPIMRRILQVKLTLDGRRTPTAMINSSKKKKEEENSLFKSLWFYILLGIILIPLVIAGENYLFQMSLVFGIVMFMMTITLISDFSSVLLDLKDKDIILSKPIDGKTLSVAKTIHIMIYMFYITIAFTGPSLMAGLIRQGFLFFVIFFIEIFLMDLFIVVITALLYLLILKFFDGEKLKDIINYFQIALTIVITIGYQLVGRLFNINDLLNVEYILKFWHYIIPPIWFGGPFELILKGNQDFHVIIFSALSIIIPIISMVIYNKFTPTFEYNLQKLNDNSGSSKSKGNGFNRLLSKIVCSTKEEATFFKFARNMIKKERNFKLRVYPSLGFSLIFPFIILLTGLKELGLDRIIYSKAYFSIYFIGLIVPNIINTIGFSGNYKGAWVYKTAPLNGTKAIFKGTIKASFINLILPSYIFISIIYMIIFKGKIFIDLIILFLTLLLFVIICFNLATKRLPFSEPFAEANKGEGIIAIFFVLILGVLAGVHYIATTFKYGVLVYMIILIIFNIFAWKKGFNVNLEG</sequence>
<feature type="transmembrane region" description="Helical" evidence="1">
    <location>
        <begin position="375"/>
        <end position="394"/>
    </location>
</feature>
<gene>
    <name evidence="2" type="ORF">CUESP1_2805</name>
</gene>
<organism evidence="2 3">
    <name type="scientific">[Clostridium] ultunense Esp</name>
    <dbReference type="NCBI Taxonomy" id="1288971"/>
    <lineage>
        <taxon>Bacteria</taxon>
        <taxon>Bacillati</taxon>
        <taxon>Bacillota</taxon>
        <taxon>Tissierellia</taxon>
        <taxon>Tissierellales</taxon>
        <taxon>Tepidimicrobiaceae</taxon>
        <taxon>Schnuerera</taxon>
    </lineage>
</organism>
<evidence type="ECO:0000313" key="3">
    <source>
        <dbReference type="Proteomes" id="UP000245423"/>
    </source>
</evidence>
<keyword evidence="1" id="KW-0472">Membrane</keyword>
<feature type="transmembrane region" description="Helical" evidence="1">
    <location>
        <begin position="203"/>
        <end position="222"/>
    </location>
</feature>
<evidence type="ECO:0000256" key="1">
    <source>
        <dbReference type="SAM" id="Phobius"/>
    </source>
</evidence>
<feature type="transmembrane region" description="Helical" evidence="1">
    <location>
        <begin position="60"/>
        <end position="79"/>
    </location>
</feature>
<dbReference type="HOGENOM" id="CLU_035812_0_0_9"/>
<dbReference type="RefSeq" id="WP_005582870.1">
    <property type="nucleotide sequence ID" value="NZ_LT669839.1"/>
</dbReference>
<feature type="transmembrane region" description="Helical" evidence="1">
    <location>
        <begin position="428"/>
        <end position="447"/>
    </location>
</feature>
<feature type="transmembrane region" description="Helical" evidence="1">
    <location>
        <begin position="132"/>
        <end position="151"/>
    </location>
</feature>
<feature type="transmembrane region" description="Helical" evidence="1">
    <location>
        <begin position="264"/>
        <end position="284"/>
    </location>
</feature>
<feature type="transmembrane region" description="Helical" evidence="1">
    <location>
        <begin position="163"/>
        <end position="191"/>
    </location>
</feature>
<keyword evidence="1" id="KW-0812">Transmembrane</keyword>